<dbReference type="EMBL" id="JFFI01002129">
    <property type="protein sequence ID" value="KXH42398.1"/>
    <property type="molecule type" value="Genomic_DNA"/>
</dbReference>
<dbReference type="Proteomes" id="UP000070121">
    <property type="component" value="Unassembled WGS sequence"/>
</dbReference>
<gene>
    <name evidence="2" type="ORF">CSAL01_04890</name>
</gene>
<organism evidence="2 3">
    <name type="scientific">Colletotrichum salicis</name>
    <dbReference type="NCBI Taxonomy" id="1209931"/>
    <lineage>
        <taxon>Eukaryota</taxon>
        <taxon>Fungi</taxon>
        <taxon>Dikarya</taxon>
        <taxon>Ascomycota</taxon>
        <taxon>Pezizomycotina</taxon>
        <taxon>Sordariomycetes</taxon>
        <taxon>Hypocreomycetidae</taxon>
        <taxon>Glomerellales</taxon>
        <taxon>Glomerellaceae</taxon>
        <taxon>Colletotrichum</taxon>
        <taxon>Colletotrichum acutatum species complex</taxon>
    </lineage>
</organism>
<dbReference type="OrthoDB" id="4834565at2759"/>
<evidence type="ECO:0000256" key="1">
    <source>
        <dbReference type="SAM" id="MobiDB-lite"/>
    </source>
</evidence>
<comment type="caution">
    <text evidence="2">The sequence shown here is derived from an EMBL/GenBank/DDBJ whole genome shotgun (WGS) entry which is preliminary data.</text>
</comment>
<evidence type="ECO:0000313" key="3">
    <source>
        <dbReference type="Proteomes" id="UP000070121"/>
    </source>
</evidence>
<reference evidence="2 3" key="1">
    <citation type="submission" date="2014-02" db="EMBL/GenBank/DDBJ databases">
        <title>The genome sequence of Colletotrichum salicis CBS 607.94.</title>
        <authorList>
            <person name="Baroncelli R."/>
            <person name="Thon M.R."/>
        </authorList>
    </citation>
    <scope>NUCLEOTIDE SEQUENCE [LARGE SCALE GENOMIC DNA]</scope>
    <source>
        <strain evidence="2 3">CBS 607.94</strain>
    </source>
</reference>
<name>A0A135T2L0_9PEZI</name>
<feature type="region of interest" description="Disordered" evidence="1">
    <location>
        <begin position="269"/>
        <end position="301"/>
    </location>
</feature>
<sequence length="330" mass="37899">MSSREPPQFVISGVHQLNDSGKRMCDSLIALVLLYNDPRRTKTEETIDGLITKPEIHDTIRDNFWKRVFADGWATDKPNILKPTSNMDAGGKLPKRMVEHVIVGELSDTIEYDETKATYQRTEILMAAKPEPEFNSHFVDFVYSYQSGSVFPTCKKRPVFKKDAMNQPSQIRHEKVKAIWVWDRAQMQWLGKWNYERATYVARRYLVGVARDFGGGENGVLSCEELHPMEVLLEMKDEELEVLIEIQSSREVLKRTRLKLLDKVASFRGEKGEDEENGTRGKAYGLTHESNEPDENPEELESQLRCIEELAETTRLLAKVVTLPPPANIW</sequence>
<keyword evidence="3" id="KW-1185">Reference proteome</keyword>
<dbReference type="AlphaFoldDB" id="A0A135T2L0"/>
<evidence type="ECO:0000313" key="2">
    <source>
        <dbReference type="EMBL" id="KXH42398.1"/>
    </source>
</evidence>
<accession>A0A135T2L0</accession>
<proteinExistence type="predicted"/>
<protein>
    <submittedName>
        <fullName evidence="2">Uncharacterized protein</fullName>
    </submittedName>
</protein>
<feature type="compositionally biased region" description="Acidic residues" evidence="1">
    <location>
        <begin position="292"/>
        <end position="301"/>
    </location>
</feature>